<feature type="transmembrane region" description="Helical" evidence="1">
    <location>
        <begin position="370"/>
        <end position="391"/>
    </location>
</feature>
<reference evidence="2" key="1">
    <citation type="journal article" date="2014" name="Int. J. Syst. Evol. Microbiol.">
        <title>Complete genome sequence of Corynebacterium casei LMG S-19264T (=DSM 44701T), isolated from a smear-ripened cheese.</title>
        <authorList>
            <consortium name="US DOE Joint Genome Institute (JGI-PGF)"/>
            <person name="Walter F."/>
            <person name="Albersmeier A."/>
            <person name="Kalinowski J."/>
            <person name="Ruckert C."/>
        </authorList>
    </citation>
    <scope>NUCLEOTIDE SEQUENCE</scope>
    <source>
        <strain evidence="2">VKM Ac-1020</strain>
    </source>
</reference>
<feature type="transmembrane region" description="Helical" evidence="1">
    <location>
        <begin position="58"/>
        <end position="78"/>
    </location>
</feature>
<feature type="transmembrane region" description="Helical" evidence="1">
    <location>
        <begin position="446"/>
        <end position="468"/>
    </location>
</feature>
<feature type="transmembrane region" description="Helical" evidence="1">
    <location>
        <begin position="98"/>
        <end position="117"/>
    </location>
</feature>
<comment type="caution">
    <text evidence="2">The sequence shown here is derived from an EMBL/GenBank/DDBJ whole genome shotgun (WGS) entry which is preliminary data.</text>
</comment>
<reference evidence="2" key="2">
    <citation type="submission" date="2023-01" db="EMBL/GenBank/DDBJ databases">
        <authorList>
            <person name="Sun Q."/>
            <person name="Evtushenko L."/>
        </authorList>
    </citation>
    <scope>NUCLEOTIDE SEQUENCE</scope>
    <source>
        <strain evidence="2">VKM Ac-1020</strain>
    </source>
</reference>
<evidence type="ECO:0000256" key="1">
    <source>
        <dbReference type="SAM" id="Phobius"/>
    </source>
</evidence>
<dbReference type="EMBL" id="BSEJ01000001">
    <property type="protein sequence ID" value="GLJ59878.1"/>
    <property type="molecule type" value="Genomic_DNA"/>
</dbReference>
<feature type="transmembrane region" description="Helical" evidence="1">
    <location>
        <begin position="171"/>
        <end position="193"/>
    </location>
</feature>
<accession>A0A9W6LV83</accession>
<feature type="transmembrane region" description="Helical" evidence="1">
    <location>
        <begin position="324"/>
        <end position="340"/>
    </location>
</feature>
<dbReference type="RefSeq" id="WP_271171618.1">
    <property type="nucleotide sequence ID" value="NZ_BSEJ01000001.1"/>
</dbReference>
<dbReference type="AlphaFoldDB" id="A0A9W6LV83"/>
<evidence type="ECO:0000313" key="2">
    <source>
        <dbReference type="EMBL" id="GLJ59878.1"/>
    </source>
</evidence>
<evidence type="ECO:0000313" key="3">
    <source>
        <dbReference type="Proteomes" id="UP001142462"/>
    </source>
</evidence>
<keyword evidence="1" id="KW-1133">Transmembrane helix</keyword>
<organism evidence="2 3">
    <name type="scientific">Microbacterium barkeri</name>
    <dbReference type="NCBI Taxonomy" id="33917"/>
    <lineage>
        <taxon>Bacteria</taxon>
        <taxon>Bacillati</taxon>
        <taxon>Actinomycetota</taxon>
        <taxon>Actinomycetes</taxon>
        <taxon>Micrococcales</taxon>
        <taxon>Microbacteriaceae</taxon>
        <taxon>Microbacterium</taxon>
    </lineage>
</organism>
<feature type="transmembrane region" description="Helical" evidence="1">
    <location>
        <begin position="480"/>
        <end position="504"/>
    </location>
</feature>
<protein>
    <recommendedName>
        <fullName evidence="4">ABC-2 type transport system permease protein</fullName>
    </recommendedName>
</protein>
<gene>
    <name evidence="2" type="ORF">GCM10017576_00070</name>
</gene>
<feature type="transmembrane region" description="Helical" evidence="1">
    <location>
        <begin position="226"/>
        <end position="249"/>
    </location>
</feature>
<feature type="transmembrane region" description="Helical" evidence="1">
    <location>
        <begin position="297"/>
        <end position="317"/>
    </location>
</feature>
<sequence length="518" mass="51801">MAAHVLRLRAALLVGAFREPGRTIPRAIGFLALVIGTAVTASRALALPSLPDGVAATALVLSAAGLVLSFAIAPALTATVDPLDPRRFRTLGAAPDPLAAVLLLASLVSVPTWLLLVYEVVATIVWTQLGASAGSAIAGAVLHLLGCVLVARVVMALRAALGGQGRPADAAGVFVVALVVASVPATIASAAVWSPGAARALGRVAGLIAALVPGTALPAGEASGSGSVGLAVAIGIVVVAALAVAWVALVRRLLTTIEHPVVARGGAGLGWFALLPRTATGAIAARSLVYGLRDSRYLANLLVIPVAGILPVIPLLVAGVPIEVAALVPVPLMALFYGWLPHNDLAYDASAVWLHIASGVRGVADRAGRLAPVVLISVPVLAVATALSILVSGRGDAVLPVVGVTAALLLSGFGLSSIASVVAPYAVARPGDGPFQQPQRTDSTGAWSQALVLLGALAASAPTVWLAWLAIADRQVESVAVLWTGLGSGAAVLLIGIGIGAAVFDVRGTRIMEFAGAT</sequence>
<feature type="transmembrane region" description="Helical" evidence="1">
    <location>
        <begin position="200"/>
        <end position="220"/>
    </location>
</feature>
<feature type="transmembrane region" description="Helical" evidence="1">
    <location>
        <begin position="398"/>
        <end position="426"/>
    </location>
</feature>
<feature type="transmembrane region" description="Helical" evidence="1">
    <location>
        <begin position="28"/>
        <end position="46"/>
    </location>
</feature>
<feature type="transmembrane region" description="Helical" evidence="1">
    <location>
        <begin position="129"/>
        <end position="151"/>
    </location>
</feature>
<dbReference type="Proteomes" id="UP001142462">
    <property type="component" value="Unassembled WGS sequence"/>
</dbReference>
<keyword evidence="1" id="KW-0472">Membrane</keyword>
<proteinExistence type="predicted"/>
<evidence type="ECO:0008006" key="4">
    <source>
        <dbReference type="Google" id="ProtNLM"/>
    </source>
</evidence>
<name>A0A9W6LV83_9MICO</name>
<keyword evidence="3" id="KW-1185">Reference proteome</keyword>
<keyword evidence="1" id="KW-0812">Transmembrane</keyword>